<name>A0A0D2U0D3_CAPO3</name>
<keyword evidence="7 9" id="KW-0472">Membrane</keyword>
<dbReference type="EMBL" id="KE346360">
    <property type="protein sequence ID" value="KJE88661.1"/>
    <property type="molecule type" value="Genomic_DNA"/>
</dbReference>
<feature type="transmembrane region" description="Helical" evidence="9">
    <location>
        <begin position="242"/>
        <end position="263"/>
    </location>
</feature>
<keyword evidence="4" id="KW-0337">GPI-anchor biosynthesis</keyword>
<evidence type="ECO:0000256" key="8">
    <source>
        <dbReference type="SAM" id="MobiDB-lite"/>
    </source>
</evidence>
<accession>A0A0D2U0D3</accession>
<comment type="pathway">
    <text evidence="2">Glycolipid biosynthesis; glycosylphosphatidylinositol-anchor biosynthesis.</text>
</comment>
<evidence type="ECO:0000256" key="3">
    <source>
        <dbReference type="ARBA" id="ARBA00008321"/>
    </source>
</evidence>
<feature type="transmembrane region" description="Helical" evidence="9">
    <location>
        <begin position="298"/>
        <end position="318"/>
    </location>
</feature>
<evidence type="ECO:0000313" key="10">
    <source>
        <dbReference type="EMBL" id="KJE88661.1"/>
    </source>
</evidence>
<feature type="transmembrane region" description="Helical" evidence="9">
    <location>
        <begin position="152"/>
        <end position="169"/>
    </location>
</feature>
<evidence type="ECO:0000256" key="1">
    <source>
        <dbReference type="ARBA" id="ARBA00004141"/>
    </source>
</evidence>
<organism evidence="10 11">
    <name type="scientific">Capsaspora owczarzaki (strain ATCC 30864)</name>
    <dbReference type="NCBI Taxonomy" id="595528"/>
    <lineage>
        <taxon>Eukaryota</taxon>
        <taxon>Filasterea</taxon>
        <taxon>Capsaspora</taxon>
    </lineage>
</organism>
<dbReference type="OrthoDB" id="196709at2759"/>
<comment type="similarity">
    <text evidence="3">Belongs to the PIGC family.</text>
</comment>
<feature type="transmembrane region" description="Helical" evidence="9">
    <location>
        <begin position="212"/>
        <end position="230"/>
    </location>
</feature>
<dbReference type="AlphaFoldDB" id="A0A0D2U0D3"/>
<dbReference type="PANTHER" id="PTHR12982">
    <property type="entry name" value="PHOSPHATIDYLINOSITOL GLYCAN, CLASS C"/>
    <property type="match status" value="1"/>
</dbReference>
<dbReference type="PANTHER" id="PTHR12982:SF0">
    <property type="entry name" value="PHOSPHATIDYLINOSITOL N-ACETYLGLUCOSAMINYLTRANSFERASE SUBUNIT C"/>
    <property type="match status" value="1"/>
</dbReference>
<dbReference type="FunCoup" id="A0A0D2U0D3">
    <property type="interactions" value="246"/>
</dbReference>
<evidence type="ECO:0000256" key="7">
    <source>
        <dbReference type="ARBA" id="ARBA00023136"/>
    </source>
</evidence>
<sequence length="390" mass="42269">MKTRLSSAASPSLARTRRSTPTRQQPAETPSAVIGRDSLVPWRKILYERQPVPDNFLPPTFLDTVQTNVHVRPYRYWSTVLSSLGVLLQICGVLNVLAIFHLLQSLRRADDTVDENSRNGGHGGLHTAVIESGWIGITDFGSWATDRQHTPMHAVAIALAMAIGAVSLLHRTRHGVLSLAWESAKSASLFIASLAFVLPVLFSLTDTISTDTIHAMAAVALILTVAVHDYSFNARNDRDGSFLVCASSLNTGMFACVCLASRLSSLSHVFVLVLFATAMFAFAPAAHARIEEQSTVGTVVYTIGSCAITILLLMQAAGDRTSKLLVISEFAALTALICLVCPAWLVFVQRYKSELHGPWDEAIIGGILHSGQTSTDNKKNRHASVQEKVP</sequence>
<evidence type="ECO:0000256" key="5">
    <source>
        <dbReference type="ARBA" id="ARBA00022692"/>
    </source>
</evidence>
<dbReference type="STRING" id="595528.A0A0D2U0D3"/>
<reference evidence="11" key="1">
    <citation type="submission" date="2011-02" db="EMBL/GenBank/DDBJ databases">
        <title>The Genome Sequence of Capsaspora owczarzaki ATCC 30864.</title>
        <authorList>
            <person name="Russ C."/>
            <person name="Cuomo C."/>
            <person name="Burger G."/>
            <person name="Gray M.W."/>
            <person name="Holland P.W.H."/>
            <person name="King N."/>
            <person name="Lang F.B.F."/>
            <person name="Roger A.J."/>
            <person name="Ruiz-Trillo I."/>
            <person name="Young S.K."/>
            <person name="Zeng Q."/>
            <person name="Gargeya S."/>
            <person name="Alvarado L."/>
            <person name="Berlin A."/>
            <person name="Chapman S.B."/>
            <person name="Chen Z."/>
            <person name="Freedman E."/>
            <person name="Gellesch M."/>
            <person name="Goldberg J."/>
            <person name="Griggs A."/>
            <person name="Gujja S."/>
            <person name="Heilman E."/>
            <person name="Heiman D."/>
            <person name="Howarth C."/>
            <person name="Mehta T."/>
            <person name="Neiman D."/>
            <person name="Pearson M."/>
            <person name="Roberts A."/>
            <person name="Saif S."/>
            <person name="Shea T."/>
            <person name="Shenoy N."/>
            <person name="Sisk P."/>
            <person name="Stolte C."/>
            <person name="Sykes S."/>
            <person name="White J."/>
            <person name="Yandava C."/>
            <person name="Haas B."/>
            <person name="Nusbaum C."/>
            <person name="Birren B."/>
        </authorList>
    </citation>
    <scope>NUCLEOTIDE SEQUENCE</scope>
    <source>
        <strain evidence="11">ATCC 30864</strain>
    </source>
</reference>
<dbReference type="Proteomes" id="UP000008743">
    <property type="component" value="Unassembled WGS sequence"/>
</dbReference>
<feature type="compositionally biased region" description="Low complexity" evidence="8">
    <location>
        <begin position="1"/>
        <end position="14"/>
    </location>
</feature>
<proteinExistence type="inferred from homology"/>
<keyword evidence="11" id="KW-1185">Reference proteome</keyword>
<feature type="transmembrane region" description="Helical" evidence="9">
    <location>
        <begin position="80"/>
        <end position="103"/>
    </location>
</feature>
<dbReference type="GO" id="GO:0000506">
    <property type="term" value="C:glycosylphosphatidylinositol-N-acetylglucosaminyltransferase (GPI-GnT) complex"/>
    <property type="evidence" value="ECO:0007669"/>
    <property type="project" value="TreeGrafter"/>
</dbReference>
<protein>
    <recommendedName>
        <fullName evidence="12">Phosphatidylinositol N-acetylglucosaminyltransferase subunit C</fullName>
    </recommendedName>
</protein>
<evidence type="ECO:0000256" key="6">
    <source>
        <dbReference type="ARBA" id="ARBA00022989"/>
    </source>
</evidence>
<dbReference type="PIRSF" id="PIRSF016104">
    <property type="entry name" value="GPI2"/>
    <property type="match status" value="1"/>
</dbReference>
<feature type="region of interest" description="Disordered" evidence="8">
    <location>
        <begin position="1"/>
        <end position="31"/>
    </location>
</feature>
<evidence type="ECO:0000256" key="2">
    <source>
        <dbReference type="ARBA" id="ARBA00004687"/>
    </source>
</evidence>
<comment type="subcellular location">
    <subcellularLocation>
        <location evidence="1">Membrane</location>
        <topology evidence="1">Multi-pass membrane protein</topology>
    </subcellularLocation>
</comment>
<dbReference type="PhylomeDB" id="A0A0D2U0D3"/>
<feature type="transmembrane region" description="Helical" evidence="9">
    <location>
        <begin position="269"/>
        <end position="286"/>
    </location>
</feature>
<feature type="transmembrane region" description="Helical" evidence="9">
    <location>
        <begin position="189"/>
        <end position="206"/>
    </location>
</feature>
<dbReference type="InterPro" id="IPR009450">
    <property type="entry name" value="Plno_GlcNAc_GPI2"/>
</dbReference>
<dbReference type="Pfam" id="PF06432">
    <property type="entry name" value="GPI2"/>
    <property type="match status" value="2"/>
</dbReference>
<dbReference type="eggNOG" id="KOG3059">
    <property type="taxonomic scope" value="Eukaryota"/>
</dbReference>
<dbReference type="InParanoid" id="A0A0D2U0D3"/>
<dbReference type="UniPathway" id="UPA00196"/>
<evidence type="ECO:0000256" key="4">
    <source>
        <dbReference type="ARBA" id="ARBA00022502"/>
    </source>
</evidence>
<evidence type="ECO:0000313" key="11">
    <source>
        <dbReference type="Proteomes" id="UP000008743"/>
    </source>
</evidence>
<dbReference type="OMA" id="CHKDARD"/>
<evidence type="ECO:0000256" key="9">
    <source>
        <dbReference type="SAM" id="Phobius"/>
    </source>
</evidence>
<dbReference type="GO" id="GO:0006506">
    <property type="term" value="P:GPI anchor biosynthetic process"/>
    <property type="evidence" value="ECO:0007669"/>
    <property type="project" value="UniProtKB-UniPathway"/>
</dbReference>
<keyword evidence="6 9" id="KW-1133">Transmembrane helix</keyword>
<feature type="transmembrane region" description="Helical" evidence="9">
    <location>
        <begin position="324"/>
        <end position="347"/>
    </location>
</feature>
<gene>
    <name evidence="10" type="ORF">CAOG_000269</name>
</gene>
<keyword evidence="5 9" id="KW-0812">Transmembrane</keyword>
<evidence type="ECO:0008006" key="12">
    <source>
        <dbReference type="Google" id="ProtNLM"/>
    </source>
</evidence>